<protein>
    <recommendedName>
        <fullName evidence="2">GGDEF domain-containing protein</fullName>
    </recommendedName>
</protein>
<comment type="caution">
    <text evidence="3">The sequence shown here is derived from an EMBL/GenBank/DDBJ whole genome shotgun (WGS) entry which is preliminary data.</text>
</comment>
<dbReference type="RefSeq" id="WP_009558736.1">
    <property type="nucleotide sequence ID" value="NZ_CALZ01000160.1"/>
</dbReference>
<name>K0NRH0_9LACO</name>
<dbReference type="InterPro" id="IPR043128">
    <property type="entry name" value="Rev_trsase/Diguanyl_cyclase"/>
</dbReference>
<dbReference type="CDD" id="cd01949">
    <property type="entry name" value="GGDEF"/>
    <property type="match status" value="1"/>
</dbReference>
<dbReference type="Gene3D" id="3.30.70.270">
    <property type="match status" value="1"/>
</dbReference>
<dbReference type="AlphaFoldDB" id="K0NRH0"/>
<feature type="domain" description="GGDEF" evidence="2">
    <location>
        <begin position="314"/>
        <end position="444"/>
    </location>
</feature>
<dbReference type="GO" id="GO:0052621">
    <property type="term" value="F:diguanylate cyclase activity"/>
    <property type="evidence" value="ECO:0007669"/>
    <property type="project" value="TreeGrafter"/>
</dbReference>
<dbReference type="GO" id="GO:0005886">
    <property type="term" value="C:plasma membrane"/>
    <property type="evidence" value="ECO:0007669"/>
    <property type="project" value="TreeGrafter"/>
</dbReference>
<keyword evidence="1" id="KW-1133">Transmembrane helix</keyword>
<keyword evidence="1" id="KW-0472">Membrane</keyword>
<evidence type="ECO:0000313" key="4">
    <source>
        <dbReference type="Proteomes" id="UP000009325"/>
    </source>
</evidence>
<dbReference type="InterPro" id="IPR000160">
    <property type="entry name" value="GGDEF_dom"/>
</dbReference>
<reference evidence="3 4" key="1">
    <citation type="submission" date="2012-08" db="EMBL/GenBank/DDBJ databases">
        <title>Draft Genome Sequences of Lactobacillus equicursoris CIP 110162T, isolated from thoroughbred racehorse feces and Lactobacillus sp. CRBIP 24.137 isolated from urine of human.</title>
        <authorList>
            <person name="Cousin S."/>
            <person name="Loux V."/>
            <person name="Ma L."/>
            <person name="Creno S."/>
            <person name="Clermont D."/>
            <person name="Bizet C."/>
            <person name="Bouchier C."/>
        </authorList>
    </citation>
    <scope>NUCLEOTIDE SEQUENCE [LARGE SCALE GENOMIC DNA]</scope>
    <source>
        <strain evidence="3 4">66c</strain>
    </source>
</reference>
<dbReference type="InterPro" id="IPR006189">
    <property type="entry name" value="CHASE_dom"/>
</dbReference>
<dbReference type="GO" id="GO:0043709">
    <property type="term" value="P:cell adhesion involved in single-species biofilm formation"/>
    <property type="evidence" value="ECO:0007669"/>
    <property type="project" value="TreeGrafter"/>
</dbReference>
<gene>
    <name evidence="3" type="ORF">BN146_10545</name>
</gene>
<dbReference type="PANTHER" id="PTHR45138:SF9">
    <property type="entry name" value="DIGUANYLATE CYCLASE DGCM-RELATED"/>
    <property type="match status" value="1"/>
</dbReference>
<dbReference type="OrthoDB" id="2249567at2"/>
<dbReference type="Proteomes" id="UP000009325">
    <property type="component" value="Unassembled WGS sequence"/>
</dbReference>
<dbReference type="PROSITE" id="PS50887">
    <property type="entry name" value="GGDEF"/>
    <property type="match status" value="1"/>
</dbReference>
<dbReference type="EMBL" id="CALZ01000160">
    <property type="protein sequence ID" value="CCK84634.1"/>
    <property type="molecule type" value="Genomic_DNA"/>
</dbReference>
<dbReference type="Pfam" id="PF00990">
    <property type="entry name" value="GGDEF"/>
    <property type="match status" value="1"/>
</dbReference>
<dbReference type="InterPro" id="IPR050469">
    <property type="entry name" value="Diguanylate_Cyclase"/>
</dbReference>
<dbReference type="GO" id="GO:1902201">
    <property type="term" value="P:negative regulation of bacterial-type flagellum-dependent cell motility"/>
    <property type="evidence" value="ECO:0007669"/>
    <property type="project" value="TreeGrafter"/>
</dbReference>
<evidence type="ECO:0000313" key="3">
    <source>
        <dbReference type="EMBL" id="CCK84634.1"/>
    </source>
</evidence>
<dbReference type="InterPro" id="IPR029787">
    <property type="entry name" value="Nucleotide_cyclase"/>
</dbReference>
<evidence type="ECO:0000256" key="1">
    <source>
        <dbReference type="SAM" id="Phobius"/>
    </source>
</evidence>
<accession>K0NRH0</accession>
<dbReference type="SUPFAM" id="SSF55073">
    <property type="entry name" value="Nucleotide cyclase"/>
    <property type="match status" value="1"/>
</dbReference>
<sequence length="597" mass="67028">MKLNHKNRLIVVIFGLICALISIGFANYVAKQQLYSQKEKAYEISRAYALELKRDFNYGITRAESMRDMVIENNGNVSQLTFDQTSGLLMRDYIKLIELAPNGIITKTYPHRSKNQTVNLMANKEAAQVLAYVKKKNEAVLYGPIVLPSVKKGVSIMVPVTLKNGKFWGYVIVAIKLPNVYQHTLKSLKAMGYDYCLDTSKSPLTKTKTQVESSKGMGKKIKDSVGYSFKSGSLSWTLNIVPTSGWSVDKGLYTLLGCFITSVFLVVMLMVYLRTRQQKEALDRLANVDALTGLYNRRGFIKEAGRRFKDTHEQKATLAFLDLDDFKLVNDVYGHNVGDIALKDLAQHLKQVFPGKSIVGRTGGDEFCVVIPFEPDITRRLVASAIAGVQEFTAGEQKVRYTISAGYADYPSQAQSLSQLITLADMALYAAKMHGKHVAKHYDPSMQLIKREQLGFNMKNVSQGMPGGLLIYRADYDQADSEEILLVNDYLIHLFACQSLEEFLTYTQSSFKGLVYPADYEKVVASREEQIKALTGNIDDDVLFLDYHILTKDGKVKPISTVGRYVEDDYYGNVFCIFILPDGLIIDPEADKRKSEI</sequence>
<evidence type="ECO:0000259" key="2">
    <source>
        <dbReference type="PROSITE" id="PS50887"/>
    </source>
</evidence>
<dbReference type="SMART" id="SM01079">
    <property type="entry name" value="CHASE"/>
    <property type="match status" value="1"/>
</dbReference>
<dbReference type="SMART" id="SM00267">
    <property type="entry name" value="GGDEF"/>
    <property type="match status" value="1"/>
</dbReference>
<keyword evidence="1" id="KW-0812">Transmembrane</keyword>
<organism evidence="3 4">
    <name type="scientific">Lactobacillus equicursoris 66c</name>
    <dbReference type="NCBI Taxonomy" id="872326"/>
    <lineage>
        <taxon>Bacteria</taxon>
        <taxon>Bacillati</taxon>
        <taxon>Bacillota</taxon>
        <taxon>Bacilli</taxon>
        <taxon>Lactobacillales</taxon>
        <taxon>Lactobacillaceae</taxon>
        <taxon>Lactobacillus</taxon>
    </lineage>
</organism>
<dbReference type="PANTHER" id="PTHR45138">
    <property type="entry name" value="REGULATORY COMPONENTS OF SENSORY TRANSDUCTION SYSTEM"/>
    <property type="match status" value="1"/>
</dbReference>
<dbReference type="NCBIfam" id="TIGR00254">
    <property type="entry name" value="GGDEF"/>
    <property type="match status" value="1"/>
</dbReference>
<feature type="transmembrane region" description="Helical" evidence="1">
    <location>
        <begin position="252"/>
        <end position="273"/>
    </location>
</feature>
<proteinExistence type="predicted"/>